<accession>A0A6J6EGN7</accession>
<name>A0A6J6EGN7_9ZZZZ</name>
<reference evidence="1" key="1">
    <citation type="submission" date="2020-05" db="EMBL/GenBank/DDBJ databases">
        <authorList>
            <person name="Chiriac C."/>
            <person name="Salcher M."/>
            <person name="Ghai R."/>
            <person name="Kavagutti S V."/>
        </authorList>
    </citation>
    <scope>NUCLEOTIDE SEQUENCE</scope>
</reference>
<evidence type="ECO:0000313" key="1">
    <source>
        <dbReference type="EMBL" id="CAB4573473.1"/>
    </source>
</evidence>
<proteinExistence type="predicted"/>
<organism evidence="1">
    <name type="scientific">freshwater metagenome</name>
    <dbReference type="NCBI Taxonomy" id="449393"/>
    <lineage>
        <taxon>unclassified sequences</taxon>
        <taxon>metagenomes</taxon>
        <taxon>ecological metagenomes</taxon>
    </lineage>
</organism>
<dbReference type="EMBL" id="CAEZTJ010000132">
    <property type="protein sequence ID" value="CAB4573473.1"/>
    <property type="molecule type" value="Genomic_DNA"/>
</dbReference>
<protein>
    <submittedName>
        <fullName evidence="1">Unannotated protein</fullName>
    </submittedName>
</protein>
<gene>
    <name evidence="1" type="ORF">UFOPK1650_00840</name>
</gene>
<sequence>MQTGSGSCGLDCGFDDSRGFFDGLKKGSPDLDPDTVDQEVDGPDMLLICRGSILQDEGCIFIETFKINWRLTVFLPLVTP</sequence>
<dbReference type="AlphaFoldDB" id="A0A6J6EGN7"/>